<comment type="caution">
    <text evidence="5">The sequence shown here is derived from an EMBL/GenBank/DDBJ whole genome shotgun (WGS) entry which is preliminary data.</text>
</comment>
<feature type="signal peptide" evidence="4">
    <location>
        <begin position="1"/>
        <end position="24"/>
    </location>
</feature>
<gene>
    <name evidence="5" type="ORF">BJI46_03525</name>
</gene>
<dbReference type="PANTHER" id="PTHR30024">
    <property type="entry name" value="ALIPHATIC SULFONATES-BINDING PROTEIN-RELATED"/>
    <property type="match status" value="1"/>
</dbReference>
<keyword evidence="6" id="KW-1185">Reference proteome</keyword>
<evidence type="ECO:0000313" key="6">
    <source>
        <dbReference type="Proteomes" id="UP000185895"/>
    </source>
</evidence>
<evidence type="ECO:0000256" key="4">
    <source>
        <dbReference type="SAM" id="SignalP"/>
    </source>
</evidence>
<accession>A0A1E7R583</accession>
<dbReference type="RefSeq" id="WP_070070230.1">
    <property type="nucleotide sequence ID" value="NZ_MKKK01000034.1"/>
</dbReference>
<keyword evidence="3 4" id="KW-0732">Signal</keyword>
<dbReference type="GO" id="GO:0042597">
    <property type="term" value="C:periplasmic space"/>
    <property type="evidence" value="ECO:0007669"/>
    <property type="project" value="UniProtKB-SubCell"/>
</dbReference>
<dbReference type="PROSITE" id="PS51257">
    <property type="entry name" value="PROKAR_LIPOPROTEIN"/>
    <property type="match status" value="1"/>
</dbReference>
<organism evidence="5 6">
    <name type="scientific">Acinetobacter qingfengensis</name>
    <dbReference type="NCBI Taxonomy" id="1262585"/>
    <lineage>
        <taxon>Bacteria</taxon>
        <taxon>Pseudomonadati</taxon>
        <taxon>Pseudomonadota</taxon>
        <taxon>Gammaproteobacteria</taxon>
        <taxon>Moraxellales</taxon>
        <taxon>Moraxellaceae</taxon>
        <taxon>Acinetobacter</taxon>
    </lineage>
</organism>
<evidence type="ECO:0000313" key="5">
    <source>
        <dbReference type="EMBL" id="OEY94423.1"/>
    </source>
</evidence>
<dbReference type="Gene3D" id="3.40.190.10">
    <property type="entry name" value="Periplasmic binding protein-like II"/>
    <property type="match status" value="2"/>
</dbReference>
<protein>
    <submittedName>
        <fullName evidence="5">ABC transporter substrate-binding protein</fullName>
    </submittedName>
</protein>
<evidence type="ECO:0000256" key="2">
    <source>
        <dbReference type="ARBA" id="ARBA00010742"/>
    </source>
</evidence>
<reference evidence="5 6" key="1">
    <citation type="submission" date="2016-09" db="EMBL/GenBank/DDBJ databases">
        <authorList>
            <person name="Capua I."/>
            <person name="De Benedictis P."/>
            <person name="Joannis T."/>
            <person name="Lombin L.H."/>
            <person name="Cattoli G."/>
        </authorList>
    </citation>
    <scope>NUCLEOTIDE SEQUENCE [LARGE SCALE GENOMIC DNA]</scope>
    <source>
        <strain evidence="5 6">ANC 4671</strain>
    </source>
</reference>
<comment type="similarity">
    <text evidence="2">Belongs to the bacterial solute-binding protein SsuA/TauA family.</text>
</comment>
<evidence type="ECO:0000256" key="1">
    <source>
        <dbReference type="ARBA" id="ARBA00004418"/>
    </source>
</evidence>
<dbReference type="AlphaFoldDB" id="A0A1E7R583"/>
<dbReference type="Proteomes" id="UP000185895">
    <property type="component" value="Unassembled WGS sequence"/>
</dbReference>
<comment type="subcellular location">
    <subcellularLocation>
        <location evidence="1">Periplasm</location>
    </subcellularLocation>
</comment>
<sequence length="342" mass="37474">MMRVLTLSASITLSLMLVACDNTAKVPQAKTDSTTTAATSTPLVIPYNEFPSSMVWQLALEKGWIKESGVNVKFEYFADYASSIDAFLARKLDANIVTNGDNFMLSSGGTKGVIILAVDYSNGTDVILAKPDIHSLQDLKGKTVAFEKGLVSDLLFNTALADHHLDPKDFKVLNASTSQLSQVFTSPDVSAVVLWQPMANQALKAVPGSKVIYSSKDKPGLIYDTLSVNAQSLETRREDWKKLIIAWDKAVNYLNDPKTRDDAINIMAKKAGISTTEFSEMIDGVHILSLQENKKVMQKNKELSSLYGSSYNVNEFNLKNGIYSKSVNVDGAIYPDIVNELP</sequence>
<dbReference type="STRING" id="1262585.BJI46_03525"/>
<dbReference type="EMBL" id="MKKK01000034">
    <property type="protein sequence ID" value="OEY94423.1"/>
    <property type="molecule type" value="Genomic_DNA"/>
</dbReference>
<evidence type="ECO:0000256" key="3">
    <source>
        <dbReference type="ARBA" id="ARBA00022729"/>
    </source>
</evidence>
<feature type="chain" id="PRO_5043144592" evidence="4">
    <location>
        <begin position="25"/>
        <end position="342"/>
    </location>
</feature>
<dbReference type="OrthoDB" id="5292144at2"/>
<dbReference type="SUPFAM" id="SSF53850">
    <property type="entry name" value="Periplasmic binding protein-like II"/>
    <property type="match status" value="1"/>
</dbReference>
<name>A0A1E7R583_9GAMM</name>
<dbReference type="Pfam" id="PF13379">
    <property type="entry name" value="NMT1_2"/>
    <property type="match status" value="1"/>
</dbReference>
<dbReference type="PANTHER" id="PTHR30024:SF47">
    <property type="entry name" value="TAURINE-BINDING PERIPLASMIC PROTEIN"/>
    <property type="match status" value="1"/>
</dbReference>
<proteinExistence type="inferred from homology"/>